<feature type="transmembrane region" description="Helical" evidence="7">
    <location>
        <begin position="244"/>
        <end position="263"/>
    </location>
</feature>
<evidence type="ECO:0000259" key="9">
    <source>
        <dbReference type="PROSITE" id="PS50928"/>
    </source>
</evidence>
<comment type="subcellular location">
    <subcellularLocation>
        <location evidence="1 7">Cell membrane</location>
        <topology evidence="1 7">Multi-pass membrane protein</topology>
    </subcellularLocation>
</comment>
<dbReference type="GO" id="GO:0042918">
    <property type="term" value="P:alkanesulfonate transmembrane transport"/>
    <property type="evidence" value="ECO:0007669"/>
    <property type="project" value="UniProtKB-ARBA"/>
</dbReference>
<keyword evidence="2 7" id="KW-0813">Transport</keyword>
<feature type="transmembrane region" description="Helical" evidence="7">
    <location>
        <begin position="149"/>
        <end position="168"/>
    </location>
</feature>
<feature type="transmembrane region" description="Helical" evidence="7">
    <location>
        <begin position="122"/>
        <end position="143"/>
    </location>
</feature>
<evidence type="ECO:0000256" key="4">
    <source>
        <dbReference type="ARBA" id="ARBA00022692"/>
    </source>
</evidence>
<evidence type="ECO:0000256" key="5">
    <source>
        <dbReference type="ARBA" id="ARBA00022989"/>
    </source>
</evidence>
<proteinExistence type="inferred from homology"/>
<dbReference type="CDD" id="cd06261">
    <property type="entry name" value="TM_PBP2"/>
    <property type="match status" value="1"/>
</dbReference>
<accession>A0A455WFA1</accession>
<feature type="transmembrane region" description="Helical" evidence="7">
    <location>
        <begin position="37"/>
        <end position="61"/>
    </location>
</feature>
<keyword evidence="4 7" id="KW-0812">Transmembrane</keyword>
<feature type="region of interest" description="Disordered" evidence="8">
    <location>
        <begin position="1"/>
        <end position="25"/>
    </location>
</feature>
<dbReference type="SUPFAM" id="SSF161098">
    <property type="entry name" value="MetI-like"/>
    <property type="match status" value="1"/>
</dbReference>
<feature type="transmembrane region" description="Helical" evidence="7">
    <location>
        <begin position="87"/>
        <end position="110"/>
    </location>
</feature>
<dbReference type="InterPro" id="IPR035906">
    <property type="entry name" value="MetI-like_sf"/>
</dbReference>
<evidence type="ECO:0000313" key="10">
    <source>
        <dbReference type="EMBL" id="BBJ04168.1"/>
    </source>
</evidence>
<evidence type="ECO:0000256" key="6">
    <source>
        <dbReference type="ARBA" id="ARBA00023136"/>
    </source>
</evidence>
<name>A0A455WFA1_MARNT</name>
<evidence type="ECO:0000256" key="8">
    <source>
        <dbReference type="SAM" id="MobiDB-lite"/>
    </source>
</evidence>
<dbReference type="InterPro" id="IPR000515">
    <property type="entry name" value="MetI-like"/>
</dbReference>
<dbReference type="PANTHER" id="PTHR30151">
    <property type="entry name" value="ALKANE SULFONATE ABC TRANSPORTER-RELATED, MEMBRANE SUBUNIT"/>
    <property type="match status" value="1"/>
</dbReference>
<dbReference type="EMBL" id="AP019537">
    <property type="protein sequence ID" value="BBJ04168.1"/>
    <property type="molecule type" value="Genomic_DNA"/>
</dbReference>
<organism evidence="10">
    <name type="scientific">Marinobacter nauticus</name>
    <name type="common">Marinobacter hydrocarbonoclasticus</name>
    <name type="synonym">Marinobacter aquaeolei</name>
    <dbReference type="NCBI Taxonomy" id="2743"/>
    <lineage>
        <taxon>Bacteria</taxon>
        <taxon>Pseudomonadati</taxon>
        <taxon>Pseudomonadota</taxon>
        <taxon>Gammaproteobacteria</taxon>
        <taxon>Pseudomonadales</taxon>
        <taxon>Marinobacteraceae</taxon>
        <taxon>Marinobacter</taxon>
    </lineage>
</organism>
<evidence type="ECO:0000256" key="3">
    <source>
        <dbReference type="ARBA" id="ARBA00022475"/>
    </source>
</evidence>
<feature type="transmembrane region" description="Helical" evidence="7">
    <location>
        <begin position="212"/>
        <end position="232"/>
    </location>
</feature>
<dbReference type="AlphaFoldDB" id="A0A455WFA1"/>
<comment type="similarity">
    <text evidence="7">Belongs to the binding-protein-dependent transport system permease family.</text>
</comment>
<dbReference type="FunFam" id="1.10.3720.10:FF:000003">
    <property type="entry name" value="Aliphatic sulfonate ABC transporter permease"/>
    <property type="match status" value="1"/>
</dbReference>
<dbReference type="GO" id="GO:0010438">
    <property type="term" value="P:cellular response to sulfur starvation"/>
    <property type="evidence" value="ECO:0007669"/>
    <property type="project" value="TreeGrafter"/>
</dbReference>
<protein>
    <submittedName>
        <fullName evidence="10">ABC transporter permease</fullName>
    </submittedName>
</protein>
<evidence type="ECO:0000256" key="1">
    <source>
        <dbReference type="ARBA" id="ARBA00004651"/>
    </source>
</evidence>
<dbReference type="Pfam" id="PF00528">
    <property type="entry name" value="BPD_transp_1"/>
    <property type="match status" value="1"/>
</dbReference>
<dbReference type="Gene3D" id="1.10.3720.10">
    <property type="entry name" value="MetI-like"/>
    <property type="match status" value="1"/>
</dbReference>
<gene>
    <name evidence="10" type="ORF">YBY_20170</name>
</gene>
<keyword evidence="3" id="KW-1003">Cell membrane</keyword>
<reference evidence="10" key="1">
    <citation type="submission" date="2019-03" db="EMBL/GenBank/DDBJ databases">
        <title>Whole genome analysis of nitrate-reducing bacteria Marinobacter hydrocarbonoclasticus YB03.</title>
        <authorList>
            <person name="Azam A.H."/>
            <person name="Yuk S.R."/>
            <person name="Kamarisima K."/>
            <person name="Miyanaga K."/>
            <person name="Tanji Y."/>
        </authorList>
    </citation>
    <scope>NUCLEOTIDE SEQUENCE</scope>
    <source>
        <strain evidence="10">YB03</strain>
    </source>
</reference>
<evidence type="ECO:0000256" key="2">
    <source>
        <dbReference type="ARBA" id="ARBA00022448"/>
    </source>
</evidence>
<dbReference type="PANTHER" id="PTHR30151:SF39">
    <property type="entry name" value="ABC TRANSPORTER PERMEASE PROTEIN"/>
    <property type="match status" value="1"/>
</dbReference>
<dbReference type="PROSITE" id="PS50928">
    <property type="entry name" value="ABC_TM1"/>
    <property type="match status" value="1"/>
</dbReference>
<evidence type="ECO:0000256" key="7">
    <source>
        <dbReference type="RuleBase" id="RU363032"/>
    </source>
</evidence>
<keyword evidence="6 7" id="KW-0472">Membrane</keyword>
<sequence>MSGAESVQGAALATAGPRNEASASPGNRARLWKWAGLLLPVPFFALLELAVSLGWLSAFLFPPPSDIAQTLWYLAQGPLWEHLGASIARVAAGFSIGAILAIVLGSLVGLSKRTEWLLEPTFQGLRAIPSLAWVPLLLLWLGIDETPKIVLIAIGAFFPVYLNLVSGIHNVDRKLIELGAVYKLSRLALIRRIVIPSALPELFSGLRTGLSLAWMFLVAAELIAASEGLGFLLTDGRETSRPDLVITAILLLAVLGKLTDTLITRAETRYLGWRDTLATQGGNTR</sequence>
<feature type="domain" description="ABC transmembrane type-1" evidence="9">
    <location>
        <begin position="83"/>
        <end position="263"/>
    </location>
</feature>
<keyword evidence="5 7" id="KW-1133">Transmembrane helix</keyword>
<dbReference type="GO" id="GO:0005886">
    <property type="term" value="C:plasma membrane"/>
    <property type="evidence" value="ECO:0007669"/>
    <property type="project" value="UniProtKB-SubCell"/>
</dbReference>